<feature type="region of interest" description="Disordered" evidence="4">
    <location>
        <begin position="1"/>
        <end position="49"/>
    </location>
</feature>
<evidence type="ECO:0000256" key="1">
    <source>
        <dbReference type="ARBA" id="ARBA00022723"/>
    </source>
</evidence>
<evidence type="ECO:0000256" key="4">
    <source>
        <dbReference type="SAM" id="MobiDB-lite"/>
    </source>
</evidence>
<keyword evidence="7" id="KW-1185">Reference proteome</keyword>
<dbReference type="PANTHER" id="PTHR43432">
    <property type="entry name" value="SLR0285 PROTEIN"/>
    <property type="match status" value="1"/>
</dbReference>
<dbReference type="GO" id="GO:0003824">
    <property type="term" value="F:catalytic activity"/>
    <property type="evidence" value="ECO:0007669"/>
    <property type="project" value="InterPro"/>
</dbReference>
<evidence type="ECO:0000313" key="6">
    <source>
        <dbReference type="EMBL" id="TGY87218.1"/>
    </source>
</evidence>
<reference evidence="6 7" key="1">
    <citation type="journal article" date="2017" name="Int. J. Syst. Evol. Microbiol.">
        <title>Marinicauda algicola sp. nov., isolated from a marine red alga Rhodosorus marinus.</title>
        <authorList>
            <person name="Jeong S.E."/>
            <person name="Jeon S.H."/>
            <person name="Chun B.H."/>
            <person name="Kim D.W."/>
            <person name="Jeon C.O."/>
        </authorList>
    </citation>
    <scope>NUCLEOTIDE SEQUENCE [LARGE SCALE GENOMIC DNA]</scope>
    <source>
        <strain evidence="6 7">JCM 31718</strain>
    </source>
</reference>
<evidence type="ECO:0000256" key="3">
    <source>
        <dbReference type="ARBA" id="ARBA00023014"/>
    </source>
</evidence>
<dbReference type="SFLD" id="SFLDG01084">
    <property type="entry name" value="Uncharacterised_Radical_SAM_Su"/>
    <property type="match status" value="1"/>
</dbReference>
<dbReference type="GO" id="GO:0051536">
    <property type="term" value="F:iron-sulfur cluster binding"/>
    <property type="evidence" value="ECO:0007669"/>
    <property type="project" value="UniProtKB-KW"/>
</dbReference>
<dbReference type="RefSeq" id="WP_135997521.1">
    <property type="nucleotide sequence ID" value="NZ_CP071057.1"/>
</dbReference>
<organism evidence="6 7">
    <name type="scientific">Marinicauda algicola</name>
    <dbReference type="NCBI Taxonomy" id="2029849"/>
    <lineage>
        <taxon>Bacteria</taxon>
        <taxon>Pseudomonadati</taxon>
        <taxon>Pseudomonadota</taxon>
        <taxon>Alphaproteobacteria</taxon>
        <taxon>Maricaulales</taxon>
        <taxon>Maricaulaceae</taxon>
        <taxon>Marinicauda</taxon>
    </lineage>
</organism>
<evidence type="ECO:0000256" key="2">
    <source>
        <dbReference type="ARBA" id="ARBA00023004"/>
    </source>
</evidence>
<dbReference type="GO" id="GO:0046872">
    <property type="term" value="F:metal ion binding"/>
    <property type="evidence" value="ECO:0007669"/>
    <property type="project" value="UniProtKB-KW"/>
</dbReference>
<evidence type="ECO:0000313" key="7">
    <source>
        <dbReference type="Proteomes" id="UP000308054"/>
    </source>
</evidence>
<dbReference type="AlphaFoldDB" id="A0A4S2GWF9"/>
<dbReference type="PROSITE" id="PS51918">
    <property type="entry name" value="RADICAL_SAM"/>
    <property type="match status" value="1"/>
</dbReference>
<dbReference type="Gene3D" id="3.80.30.30">
    <property type="match status" value="1"/>
</dbReference>
<dbReference type="SFLD" id="SFLDS00029">
    <property type="entry name" value="Radical_SAM"/>
    <property type="match status" value="1"/>
</dbReference>
<accession>A0A4S2GWF9</accession>
<dbReference type="Proteomes" id="UP000308054">
    <property type="component" value="Unassembled WGS sequence"/>
</dbReference>
<dbReference type="InterPro" id="IPR040086">
    <property type="entry name" value="MJ0683-like"/>
</dbReference>
<dbReference type="NCBIfam" id="NF033668">
    <property type="entry name" value="rSAM_PA0069"/>
    <property type="match status" value="1"/>
</dbReference>
<dbReference type="InterPro" id="IPR058240">
    <property type="entry name" value="rSAM_sf"/>
</dbReference>
<gene>
    <name evidence="6" type="ORF">E5163_15985</name>
</gene>
<protein>
    <submittedName>
        <fullName evidence="6">PA0069 family radical SAM protein</fullName>
    </submittedName>
</protein>
<feature type="domain" description="Radical SAM core" evidence="5">
    <location>
        <begin position="74"/>
        <end position="311"/>
    </location>
</feature>
<comment type="caution">
    <text evidence="6">The sequence shown here is derived from an EMBL/GenBank/DDBJ whole genome shotgun (WGS) entry which is preliminary data.</text>
</comment>
<dbReference type="Pfam" id="PF04055">
    <property type="entry name" value="Radical_SAM"/>
    <property type="match status" value="1"/>
</dbReference>
<sequence length="369" mass="40828">MNARVPPPRASSLLPEHFRQNGRGAKSNAAGRYETAASEPFDDGWGTNDAPAPRLETTLIRDASRTIIATNDSPDIGFGRSINPYRGCEHGCIYCYARPSHAYWGYSAGLDFESKLFFKPDAAALLDKTFRKKGYVPETIAIGANTDPYQPVERRLRITRSILEVCLKFRHPVAIVTKSASIMRDLDILEALSALNLVRVAISVTTLDRALARAMEPRAATAERRLEAMRVLSRAGVPVTMMTAPIIPGLTDREIETLLEAGADAGAGSASYVLLRLPLEVSPLFQEWLETERPDAARKIMSLVRQTRGGKDYDATFHKRGRGEGPIADLIAQRFEKARRRYGLDGERTPLRTDLFEVPLENGAQLSLF</sequence>
<dbReference type="InterPro" id="IPR006638">
    <property type="entry name" value="Elp3/MiaA/NifB-like_rSAM"/>
</dbReference>
<keyword evidence="1" id="KW-0479">Metal-binding</keyword>
<dbReference type="InterPro" id="IPR007197">
    <property type="entry name" value="rSAM"/>
</dbReference>
<dbReference type="CDD" id="cd01335">
    <property type="entry name" value="Radical_SAM"/>
    <property type="match status" value="1"/>
</dbReference>
<dbReference type="OrthoDB" id="9785699at2"/>
<keyword evidence="2" id="KW-0408">Iron</keyword>
<dbReference type="EMBL" id="SRXW01000007">
    <property type="protein sequence ID" value="TGY87218.1"/>
    <property type="molecule type" value="Genomic_DNA"/>
</dbReference>
<dbReference type="PANTHER" id="PTHR43432:SF3">
    <property type="entry name" value="SLR0285 PROTEIN"/>
    <property type="match status" value="1"/>
</dbReference>
<evidence type="ECO:0000259" key="5">
    <source>
        <dbReference type="PROSITE" id="PS51918"/>
    </source>
</evidence>
<proteinExistence type="predicted"/>
<dbReference type="SUPFAM" id="SSF102114">
    <property type="entry name" value="Radical SAM enzymes"/>
    <property type="match status" value="1"/>
</dbReference>
<keyword evidence="3" id="KW-0411">Iron-sulfur</keyword>
<dbReference type="SMART" id="SM00729">
    <property type="entry name" value="Elp3"/>
    <property type="match status" value="1"/>
</dbReference>
<name>A0A4S2GWF9_9PROT</name>